<keyword evidence="1" id="KW-0472">Membrane</keyword>
<gene>
    <name evidence="2" type="ORF">SAMN04487894_11863</name>
</gene>
<evidence type="ECO:0000256" key="1">
    <source>
        <dbReference type="SAM" id="Phobius"/>
    </source>
</evidence>
<keyword evidence="1" id="KW-1133">Transmembrane helix</keyword>
<feature type="transmembrane region" description="Helical" evidence="1">
    <location>
        <begin position="15"/>
        <end position="36"/>
    </location>
</feature>
<dbReference type="Proteomes" id="UP000198757">
    <property type="component" value="Unassembled WGS sequence"/>
</dbReference>
<sequence>MKFINYLEKISGVSIYPVISLVLFSALFIAVFIYAMKTSKESISEMENLPFDEFK</sequence>
<accession>A0A1G6ZIL2</accession>
<reference evidence="3" key="1">
    <citation type="submission" date="2016-10" db="EMBL/GenBank/DDBJ databases">
        <authorList>
            <person name="Varghese N."/>
            <person name="Submissions S."/>
        </authorList>
    </citation>
    <scope>NUCLEOTIDE SEQUENCE [LARGE SCALE GENOMIC DNA]</scope>
    <source>
        <strain evidence="3">DSM 25811 / CCM 8410 / LMG 26954 / E90</strain>
    </source>
</reference>
<organism evidence="2 3">
    <name type="scientific">Niabella drilacis (strain DSM 25811 / CCM 8410 / CCUG 62505 / LMG 26954 / E90)</name>
    <dbReference type="NCBI Taxonomy" id="1285928"/>
    <lineage>
        <taxon>Bacteria</taxon>
        <taxon>Pseudomonadati</taxon>
        <taxon>Bacteroidota</taxon>
        <taxon>Chitinophagia</taxon>
        <taxon>Chitinophagales</taxon>
        <taxon>Chitinophagaceae</taxon>
        <taxon>Niabella</taxon>
    </lineage>
</organism>
<dbReference type="EMBL" id="FMZO01000018">
    <property type="protein sequence ID" value="SDE02390.1"/>
    <property type="molecule type" value="Genomic_DNA"/>
</dbReference>
<keyword evidence="3" id="KW-1185">Reference proteome</keyword>
<proteinExistence type="predicted"/>
<protein>
    <recommendedName>
        <fullName evidence="4">Cbb3-type cytochrome oxidase component FixQ</fullName>
    </recommendedName>
</protein>
<dbReference type="AlphaFoldDB" id="A0A1G6ZIL2"/>
<evidence type="ECO:0000313" key="2">
    <source>
        <dbReference type="EMBL" id="SDE02390.1"/>
    </source>
</evidence>
<evidence type="ECO:0008006" key="4">
    <source>
        <dbReference type="Google" id="ProtNLM"/>
    </source>
</evidence>
<name>A0A1G6ZIL2_NIADE</name>
<evidence type="ECO:0000313" key="3">
    <source>
        <dbReference type="Proteomes" id="UP000198757"/>
    </source>
</evidence>
<dbReference type="RefSeq" id="WP_090392613.1">
    <property type="nucleotide sequence ID" value="NZ_FMZO01000018.1"/>
</dbReference>
<dbReference type="OrthoDB" id="965798at2"/>
<dbReference type="STRING" id="1285928.SAMN04487894_11863"/>
<keyword evidence="1" id="KW-0812">Transmembrane</keyword>